<evidence type="ECO:0000313" key="2">
    <source>
        <dbReference type="EMBL" id="CAB0044209.1"/>
    </source>
</evidence>
<feature type="region of interest" description="Disordered" evidence="1">
    <location>
        <begin position="244"/>
        <end position="263"/>
    </location>
</feature>
<dbReference type="Proteomes" id="UP000479190">
    <property type="component" value="Unassembled WGS sequence"/>
</dbReference>
<evidence type="ECO:0000313" key="3">
    <source>
        <dbReference type="Proteomes" id="UP000479190"/>
    </source>
</evidence>
<dbReference type="EMBL" id="CADCXV010001416">
    <property type="protein sequence ID" value="CAB0044209.1"/>
    <property type="molecule type" value="Genomic_DNA"/>
</dbReference>
<reference evidence="2 3" key="1">
    <citation type="submission" date="2020-02" db="EMBL/GenBank/DDBJ databases">
        <authorList>
            <person name="Ferguson B K."/>
        </authorList>
    </citation>
    <scope>NUCLEOTIDE SEQUENCE [LARGE SCALE GENOMIC DNA]</scope>
</reference>
<organism evidence="2 3">
    <name type="scientific">Trichogramma brassicae</name>
    <dbReference type="NCBI Taxonomy" id="86971"/>
    <lineage>
        <taxon>Eukaryota</taxon>
        <taxon>Metazoa</taxon>
        <taxon>Ecdysozoa</taxon>
        <taxon>Arthropoda</taxon>
        <taxon>Hexapoda</taxon>
        <taxon>Insecta</taxon>
        <taxon>Pterygota</taxon>
        <taxon>Neoptera</taxon>
        <taxon>Endopterygota</taxon>
        <taxon>Hymenoptera</taxon>
        <taxon>Apocrita</taxon>
        <taxon>Proctotrupomorpha</taxon>
        <taxon>Chalcidoidea</taxon>
        <taxon>Trichogrammatidae</taxon>
        <taxon>Trichogramma</taxon>
    </lineage>
</organism>
<keyword evidence="3" id="KW-1185">Reference proteome</keyword>
<dbReference type="AlphaFoldDB" id="A0A6H5J7T7"/>
<sequence length="263" mass="30416">MVIPSLSLYDLIEMRSDEAKRLLAHKDYYKFVTSNEFRQLPQKFRVDCLPQLCEKMCRKFFWRWALEPLLEFTHQRLPILCCEKIMNNLKNVDLYTIFDTVEMNGEDYYDEDIASRKTIAARCISDFALFKALRPVTSRNGKVIYFTAVVITPITKAIKLLQELHTGIVNHFDMAKRKRDHPESDEEDNEETIPCESNILIAAIFNINPMGSPTAILAGHHTEELQSAERQRVRGADERLQFHEGIHVPSAAAAAARRSEEER</sequence>
<protein>
    <submittedName>
        <fullName evidence="2">Uncharacterized protein</fullName>
    </submittedName>
</protein>
<name>A0A6H5J7T7_9HYME</name>
<accession>A0A6H5J7T7</accession>
<proteinExistence type="predicted"/>
<gene>
    <name evidence="2" type="ORF">TBRA_LOCUS15797</name>
</gene>
<evidence type="ECO:0000256" key="1">
    <source>
        <dbReference type="SAM" id="MobiDB-lite"/>
    </source>
</evidence>